<sequence length="125" mass="13722">MMAALADLDGAHFEWEDGGDAFVVYGNGGELRVLENLATGTCIYTRRMPGGDRLRRRGEHEASWRQRNGHVLAASVNEQFIAPHVCGVRVQANPDIFMVAKWNQNAHICMAPIYPAPSLASSLCP</sequence>
<evidence type="ECO:0000313" key="1">
    <source>
        <dbReference type="EMBL" id="KZV84609.1"/>
    </source>
</evidence>
<keyword evidence="2" id="KW-1185">Reference proteome</keyword>
<protein>
    <submittedName>
        <fullName evidence="1">Uncharacterized protein</fullName>
    </submittedName>
</protein>
<accession>A0A165ZP98</accession>
<dbReference type="InParanoid" id="A0A165ZP98"/>
<dbReference type="AlphaFoldDB" id="A0A165ZP98"/>
<name>A0A165ZP98_EXIGL</name>
<reference evidence="1 2" key="1">
    <citation type="journal article" date="2016" name="Mol. Biol. Evol.">
        <title>Comparative Genomics of Early-Diverging Mushroom-Forming Fungi Provides Insights into the Origins of Lignocellulose Decay Capabilities.</title>
        <authorList>
            <person name="Nagy L.G."/>
            <person name="Riley R."/>
            <person name="Tritt A."/>
            <person name="Adam C."/>
            <person name="Daum C."/>
            <person name="Floudas D."/>
            <person name="Sun H."/>
            <person name="Yadav J.S."/>
            <person name="Pangilinan J."/>
            <person name="Larsson K.H."/>
            <person name="Matsuura K."/>
            <person name="Barry K."/>
            <person name="Labutti K."/>
            <person name="Kuo R."/>
            <person name="Ohm R.A."/>
            <person name="Bhattacharya S.S."/>
            <person name="Shirouzu T."/>
            <person name="Yoshinaga Y."/>
            <person name="Martin F.M."/>
            <person name="Grigoriev I.V."/>
            <person name="Hibbett D.S."/>
        </authorList>
    </citation>
    <scope>NUCLEOTIDE SEQUENCE [LARGE SCALE GENOMIC DNA]</scope>
    <source>
        <strain evidence="1 2">HHB12029</strain>
    </source>
</reference>
<gene>
    <name evidence="1" type="ORF">EXIGLDRAFT_776346</name>
</gene>
<organism evidence="1 2">
    <name type="scientific">Exidia glandulosa HHB12029</name>
    <dbReference type="NCBI Taxonomy" id="1314781"/>
    <lineage>
        <taxon>Eukaryota</taxon>
        <taxon>Fungi</taxon>
        <taxon>Dikarya</taxon>
        <taxon>Basidiomycota</taxon>
        <taxon>Agaricomycotina</taxon>
        <taxon>Agaricomycetes</taxon>
        <taxon>Auriculariales</taxon>
        <taxon>Exidiaceae</taxon>
        <taxon>Exidia</taxon>
    </lineage>
</organism>
<evidence type="ECO:0000313" key="2">
    <source>
        <dbReference type="Proteomes" id="UP000077266"/>
    </source>
</evidence>
<proteinExistence type="predicted"/>
<dbReference type="Proteomes" id="UP000077266">
    <property type="component" value="Unassembled WGS sequence"/>
</dbReference>
<dbReference type="EMBL" id="KV426217">
    <property type="protein sequence ID" value="KZV84609.1"/>
    <property type="molecule type" value="Genomic_DNA"/>
</dbReference>